<dbReference type="Gene3D" id="1.25.40.20">
    <property type="entry name" value="Ankyrin repeat-containing domain"/>
    <property type="match status" value="2"/>
</dbReference>
<dbReference type="SMART" id="SM00248">
    <property type="entry name" value="ANK"/>
    <property type="match status" value="4"/>
</dbReference>
<feature type="repeat" description="ANK" evidence="3">
    <location>
        <begin position="176"/>
        <end position="208"/>
    </location>
</feature>
<dbReference type="PRINTS" id="PR01415">
    <property type="entry name" value="ANKYRIN"/>
</dbReference>
<dbReference type="Pfam" id="PF12796">
    <property type="entry name" value="Ank_2"/>
    <property type="match status" value="1"/>
</dbReference>
<dbReference type="InterPro" id="IPR036770">
    <property type="entry name" value="Ankyrin_rpt-contain_sf"/>
</dbReference>
<evidence type="ECO:0000256" key="2">
    <source>
        <dbReference type="ARBA" id="ARBA00023043"/>
    </source>
</evidence>
<keyword evidence="6" id="KW-1185">Reference proteome</keyword>
<name>A0ABR4AIZ6_9LECA</name>
<evidence type="ECO:0000313" key="5">
    <source>
        <dbReference type="EMBL" id="KAL2045748.1"/>
    </source>
</evidence>
<feature type="region of interest" description="Disordered" evidence="4">
    <location>
        <begin position="237"/>
        <end position="299"/>
    </location>
</feature>
<dbReference type="Proteomes" id="UP001590950">
    <property type="component" value="Unassembled WGS sequence"/>
</dbReference>
<evidence type="ECO:0008006" key="7">
    <source>
        <dbReference type="Google" id="ProtNLM"/>
    </source>
</evidence>
<comment type="caution">
    <text evidence="5">The sequence shown here is derived from an EMBL/GenBank/DDBJ whole genome shotgun (WGS) entry which is preliminary data.</text>
</comment>
<gene>
    <name evidence="5" type="ORF">N7G274_002179</name>
</gene>
<protein>
    <recommendedName>
        <fullName evidence="7">Ankyrin</fullName>
    </recommendedName>
</protein>
<dbReference type="PANTHER" id="PTHR24198">
    <property type="entry name" value="ANKYRIN REPEAT AND PROTEIN KINASE DOMAIN-CONTAINING PROTEIN"/>
    <property type="match status" value="1"/>
</dbReference>
<dbReference type="InterPro" id="IPR002110">
    <property type="entry name" value="Ankyrin_rpt"/>
</dbReference>
<dbReference type="Pfam" id="PF13857">
    <property type="entry name" value="Ank_5"/>
    <property type="match status" value="1"/>
</dbReference>
<dbReference type="PROSITE" id="PS50297">
    <property type="entry name" value="ANK_REP_REGION"/>
    <property type="match status" value="2"/>
</dbReference>
<dbReference type="SUPFAM" id="SSF48403">
    <property type="entry name" value="Ankyrin repeat"/>
    <property type="match status" value="1"/>
</dbReference>
<dbReference type="EMBL" id="JBEFKJ010000006">
    <property type="protein sequence ID" value="KAL2045748.1"/>
    <property type="molecule type" value="Genomic_DNA"/>
</dbReference>
<evidence type="ECO:0000256" key="3">
    <source>
        <dbReference type="PROSITE-ProRule" id="PRU00023"/>
    </source>
</evidence>
<sequence>MLLIRGVAPSGIDITIRIRRAIHLNDLTLLKRIIKNNSKSLQNPDHRDNGDTSLHLAAKLGLLEITEFLIDAGHEDESISRNANWDTPLHIAVESSEAVATLIAMRFPRCIPWKNKQGADAIILTSRTPHAHLLSHLLTISPPPNVFTPLPLPRPSPTSASGLANPLSAIHATDNLGNTPLHYASAYGQRKCIRTLLEHGADAGARNAWSWTPVSYSASVQDEVCFKNLVGVQERERGQLVGNNQPQSRSRGGSGGRSTPGGIRVVGKEEEWGGEGFSIPGEWMRSSGETARMRAGSGD</sequence>
<reference evidence="5 6" key="1">
    <citation type="submission" date="2024-09" db="EMBL/GenBank/DDBJ databases">
        <title>Rethinking Asexuality: The Enigmatic Case of Functional Sexual Genes in Lepraria (Stereocaulaceae).</title>
        <authorList>
            <person name="Doellman M."/>
            <person name="Sun Y."/>
            <person name="Barcenas-Pena A."/>
            <person name="Lumbsch H.T."/>
            <person name="Grewe F."/>
        </authorList>
    </citation>
    <scope>NUCLEOTIDE SEQUENCE [LARGE SCALE GENOMIC DNA]</scope>
    <source>
        <strain evidence="5 6">Mercado 3170</strain>
    </source>
</reference>
<keyword evidence="2 3" id="KW-0040">ANK repeat</keyword>
<keyword evidence="1" id="KW-0677">Repeat</keyword>
<evidence type="ECO:0000256" key="1">
    <source>
        <dbReference type="ARBA" id="ARBA00022737"/>
    </source>
</evidence>
<dbReference type="PANTHER" id="PTHR24198:SF165">
    <property type="entry name" value="ANKYRIN REPEAT-CONTAINING PROTEIN-RELATED"/>
    <property type="match status" value="1"/>
</dbReference>
<feature type="repeat" description="ANK" evidence="3">
    <location>
        <begin position="49"/>
        <end position="81"/>
    </location>
</feature>
<evidence type="ECO:0000256" key="4">
    <source>
        <dbReference type="SAM" id="MobiDB-lite"/>
    </source>
</evidence>
<proteinExistence type="predicted"/>
<organism evidence="5 6">
    <name type="scientific">Stereocaulon virgatum</name>
    <dbReference type="NCBI Taxonomy" id="373712"/>
    <lineage>
        <taxon>Eukaryota</taxon>
        <taxon>Fungi</taxon>
        <taxon>Dikarya</taxon>
        <taxon>Ascomycota</taxon>
        <taxon>Pezizomycotina</taxon>
        <taxon>Lecanoromycetes</taxon>
        <taxon>OSLEUM clade</taxon>
        <taxon>Lecanoromycetidae</taxon>
        <taxon>Lecanorales</taxon>
        <taxon>Lecanorineae</taxon>
        <taxon>Stereocaulaceae</taxon>
        <taxon>Stereocaulon</taxon>
    </lineage>
</organism>
<evidence type="ECO:0000313" key="6">
    <source>
        <dbReference type="Proteomes" id="UP001590950"/>
    </source>
</evidence>
<accession>A0ABR4AIZ6</accession>
<dbReference type="PROSITE" id="PS50088">
    <property type="entry name" value="ANK_REPEAT"/>
    <property type="match status" value="2"/>
</dbReference>